<dbReference type="GO" id="GO:0008028">
    <property type="term" value="F:monocarboxylic acid transmembrane transporter activity"/>
    <property type="evidence" value="ECO:0007669"/>
    <property type="project" value="TreeGrafter"/>
</dbReference>
<comment type="subcellular location">
    <subcellularLocation>
        <location evidence="1">Membrane</location>
        <topology evidence="1">Multi-pass membrane protein</topology>
    </subcellularLocation>
</comment>
<feature type="region of interest" description="Disordered" evidence="2">
    <location>
        <begin position="118"/>
        <end position="212"/>
    </location>
</feature>
<dbReference type="Pfam" id="PF07690">
    <property type="entry name" value="MFS_1"/>
    <property type="match status" value="2"/>
</dbReference>
<dbReference type="Proteomes" id="UP000183832">
    <property type="component" value="Unassembled WGS sequence"/>
</dbReference>
<feature type="transmembrane region" description="Helical" evidence="3">
    <location>
        <begin position="807"/>
        <end position="829"/>
    </location>
</feature>
<dbReference type="CDD" id="cd17352">
    <property type="entry name" value="MFS_MCT_SLC16"/>
    <property type="match status" value="1"/>
</dbReference>
<feature type="compositionally biased region" description="Polar residues" evidence="2">
    <location>
        <begin position="64"/>
        <end position="84"/>
    </location>
</feature>
<feature type="compositionally biased region" description="Polar residues" evidence="2">
    <location>
        <begin position="165"/>
        <end position="195"/>
    </location>
</feature>
<dbReference type="AlphaFoldDB" id="A0A1J1IHT6"/>
<name>A0A1J1IHT6_9DIPT</name>
<feature type="region of interest" description="Disordered" evidence="2">
    <location>
        <begin position="840"/>
        <end position="868"/>
    </location>
</feature>
<feature type="transmembrane region" description="Helical" evidence="3">
    <location>
        <begin position="685"/>
        <end position="706"/>
    </location>
</feature>
<reference evidence="5 6" key="1">
    <citation type="submission" date="2015-04" db="EMBL/GenBank/DDBJ databases">
        <authorList>
            <person name="Syromyatnikov M.Y."/>
            <person name="Popov V.N."/>
        </authorList>
    </citation>
    <scope>NUCLEOTIDE SEQUENCE [LARGE SCALE GENOMIC DNA]</scope>
</reference>
<dbReference type="Gene3D" id="1.20.1250.20">
    <property type="entry name" value="MFS general substrate transporter like domains"/>
    <property type="match status" value="2"/>
</dbReference>
<dbReference type="FunFam" id="1.20.1250.20:FF:000505">
    <property type="entry name" value="Predicted protein"/>
    <property type="match status" value="1"/>
</dbReference>
<evidence type="ECO:0000256" key="3">
    <source>
        <dbReference type="SAM" id="Phobius"/>
    </source>
</evidence>
<feature type="transmembrane region" description="Helical" evidence="3">
    <location>
        <begin position="372"/>
        <end position="395"/>
    </location>
</feature>
<dbReference type="EMBL" id="CVRI01000053">
    <property type="protein sequence ID" value="CRK99823.1"/>
    <property type="molecule type" value="Genomic_DNA"/>
</dbReference>
<dbReference type="PANTHER" id="PTHR11360">
    <property type="entry name" value="MONOCARBOXYLATE TRANSPORTER"/>
    <property type="match status" value="1"/>
</dbReference>
<dbReference type="InterPro" id="IPR036259">
    <property type="entry name" value="MFS_trans_sf"/>
</dbReference>
<keyword evidence="3" id="KW-0472">Membrane</keyword>
<dbReference type="STRING" id="568069.A0A1J1IHT6"/>
<protein>
    <submittedName>
        <fullName evidence="5">CLUMA_CG013131, isoform A</fullName>
    </submittedName>
</protein>
<feature type="region of interest" description="Disordered" evidence="2">
    <location>
        <begin position="1"/>
        <end position="41"/>
    </location>
</feature>
<evidence type="ECO:0000259" key="4">
    <source>
        <dbReference type="PROSITE" id="PS50850"/>
    </source>
</evidence>
<proteinExistence type="predicted"/>
<feature type="transmembrane region" description="Helical" evidence="3">
    <location>
        <begin position="218"/>
        <end position="240"/>
    </location>
</feature>
<feature type="compositionally biased region" description="Polar residues" evidence="2">
    <location>
        <begin position="858"/>
        <end position="868"/>
    </location>
</feature>
<sequence length="868" mass="96440">MDSTVVTATATDTDEANEIHQQLPSTATNDDDQHEGHEDELNLQIKINNIGNKEYKESQEKNSNKQQQETPINQQTTTNSSYNDYVNHLYNDGVNGKIETTINDDEEEIKPLLKSIVKSPSGNLRPSLPLNGTRSKNKRLSWQAASTVDSSRQHVQFNNNHNQQDGNDVNTQSTSLASSDEPVTQNEECPSSPITSSSSSSSDDDDEFSEIQAPDGGWGWVVVFASFLVNMIADGITFSFGIYNVEFLKYFGDSKGKTAWIGSIFMASPLLSGPIASYLTDRYGCRKVTIVGSITAAIGFLLSAMADSMEMLFVTFGVISGVGLSLCYVAAVVIVAYYFDKRRSFATGISVCGSGIGTFIFPPIIQYLISEYGWRGCTVILAGIFLNMCVCGALMRDLEWTTHRAKQKRKNRLKTKNGTSYESFSITNSTNNGTTAVANDYAGKENCATGFDPCIVEAMAEDDPHLFSSLINLPTFTKDGEKIPIGVLEQLAKNRNFHDVILHNYPHLLATRSLSNCDQLIPIGSSAILSPTTVENSISQKNRKHRHTIQIGESETNVSDKWLRQHHHHHHDSHVMDILKDLRIHRHSLTYRGAMLNINRYRLRASSCPDIYRNSMTTIASEGASTTQMVSEFMKLFKDILDFSYFLDIRFLLFAISNFILYTWYDVVYVYLPDWAIEHQVTETDASMLISLIGIINMFGEIALGWAGDRDELNPNIIYAISMGFCGVSVLAIPFFVTYQWMCVLSSAFGLFIAANYSLTSIILVNLVDLDRFTNAYGLLLLVQGVANLVGPPIAGWGYDLTGTYDLSFYLAGGFIVVSGALLMILPILGRFRKYQRRKESQNSESEEVRSEVKNTRTENGTANGICV</sequence>
<evidence type="ECO:0000256" key="1">
    <source>
        <dbReference type="ARBA" id="ARBA00004141"/>
    </source>
</evidence>
<feature type="compositionally biased region" description="Low complexity" evidence="2">
    <location>
        <begin position="153"/>
        <end position="164"/>
    </location>
</feature>
<feature type="transmembrane region" description="Helical" evidence="3">
    <location>
        <begin position="288"/>
        <end position="306"/>
    </location>
</feature>
<dbReference type="PANTHER" id="PTHR11360:SF260">
    <property type="entry name" value="MFS DOMAIN-CONTAINING PROTEIN"/>
    <property type="match status" value="1"/>
</dbReference>
<organism evidence="5 6">
    <name type="scientific">Clunio marinus</name>
    <dbReference type="NCBI Taxonomy" id="568069"/>
    <lineage>
        <taxon>Eukaryota</taxon>
        <taxon>Metazoa</taxon>
        <taxon>Ecdysozoa</taxon>
        <taxon>Arthropoda</taxon>
        <taxon>Hexapoda</taxon>
        <taxon>Insecta</taxon>
        <taxon>Pterygota</taxon>
        <taxon>Neoptera</taxon>
        <taxon>Endopterygota</taxon>
        <taxon>Diptera</taxon>
        <taxon>Nematocera</taxon>
        <taxon>Chironomoidea</taxon>
        <taxon>Chironomidae</taxon>
        <taxon>Clunio</taxon>
    </lineage>
</organism>
<feature type="compositionally biased region" description="Polar residues" evidence="2">
    <location>
        <begin position="118"/>
        <end position="134"/>
    </location>
</feature>
<evidence type="ECO:0000256" key="2">
    <source>
        <dbReference type="SAM" id="MobiDB-lite"/>
    </source>
</evidence>
<feature type="transmembrane region" description="Helical" evidence="3">
    <location>
        <begin position="718"/>
        <end position="742"/>
    </location>
</feature>
<dbReference type="InterPro" id="IPR020846">
    <property type="entry name" value="MFS_dom"/>
</dbReference>
<dbReference type="FunFam" id="1.20.1250.20:FF:000727">
    <property type="entry name" value="AGAP001782-PA"/>
    <property type="match status" value="1"/>
</dbReference>
<feature type="transmembrane region" description="Helical" evidence="3">
    <location>
        <begin position="775"/>
        <end position="795"/>
    </location>
</feature>
<dbReference type="InterPro" id="IPR050327">
    <property type="entry name" value="Proton-linked_MCT"/>
</dbReference>
<feature type="compositionally biased region" description="Polar residues" evidence="2">
    <location>
        <begin position="19"/>
        <end position="28"/>
    </location>
</feature>
<accession>A0A1J1IHT6</accession>
<keyword evidence="3" id="KW-0812">Transmembrane</keyword>
<dbReference type="InterPro" id="IPR011701">
    <property type="entry name" value="MFS"/>
</dbReference>
<keyword evidence="3" id="KW-1133">Transmembrane helix</keyword>
<feature type="region of interest" description="Disordered" evidence="2">
    <location>
        <begin position="55"/>
        <end position="85"/>
    </location>
</feature>
<feature type="compositionally biased region" description="Basic and acidic residues" evidence="2">
    <location>
        <begin position="840"/>
        <end position="857"/>
    </location>
</feature>
<feature type="transmembrane region" description="Helical" evidence="3">
    <location>
        <begin position="260"/>
        <end position="279"/>
    </location>
</feature>
<dbReference type="SUPFAM" id="SSF103473">
    <property type="entry name" value="MFS general substrate transporter"/>
    <property type="match status" value="1"/>
</dbReference>
<feature type="compositionally biased region" description="Low complexity" evidence="2">
    <location>
        <begin position="1"/>
        <end position="11"/>
    </location>
</feature>
<feature type="transmembrane region" description="Helical" evidence="3">
    <location>
        <begin position="643"/>
        <end position="665"/>
    </location>
</feature>
<feature type="transmembrane region" description="Helical" evidence="3">
    <location>
        <begin position="748"/>
        <end position="768"/>
    </location>
</feature>
<evidence type="ECO:0000313" key="6">
    <source>
        <dbReference type="Proteomes" id="UP000183832"/>
    </source>
</evidence>
<dbReference type="OrthoDB" id="410267at2759"/>
<feature type="transmembrane region" description="Helical" evidence="3">
    <location>
        <begin position="345"/>
        <end position="366"/>
    </location>
</feature>
<gene>
    <name evidence="5" type="ORF">CLUMA_CG013131</name>
</gene>
<dbReference type="PROSITE" id="PS50850">
    <property type="entry name" value="MFS"/>
    <property type="match status" value="1"/>
</dbReference>
<dbReference type="GO" id="GO:0016020">
    <property type="term" value="C:membrane"/>
    <property type="evidence" value="ECO:0007669"/>
    <property type="project" value="UniProtKB-SubCell"/>
</dbReference>
<feature type="transmembrane region" description="Helical" evidence="3">
    <location>
        <begin position="312"/>
        <end position="338"/>
    </location>
</feature>
<feature type="domain" description="Major facilitator superfamily (MFS) profile" evidence="4">
    <location>
        <begin position="219"/>
        <end position="831"/>
    </location>
</feature>
<evidence type="ECO:0000313" key="5">
    <source>
        <dbReference type="EMBL" id="CRK99823.1"/>
    </source>
</evidence>
<keyword evidence="6" id="KW-1185">Reference proteome</keyword>